<dbReference type="PANTHER" id="PTHR21646">
    <property type="entry name" value="UBIQUITIN CARBOXYL-TERMINAL HYDROLASE"/>
    <property type="match status" value="1"/>
</dbReference>
<evidence type="ECO:0000256" key="4">
    <source>
        <dbReference type="ARBA" id="ARBA00022448"/>
    </source>
</evidence>
<dbReference type="AlphaFoldDB" id="A0A7R8CZ41"/>
<protein>
    <recommendedName>
        <fullName evidence="3">ubiquitinyl hydrolase 1</fullName>
        <ecNumber evidence="3">3.4.19.12</ecNumber>
    </recommendedName>
</protein>
<dbReference type="CDD" id="cd02674">
    <property type="entry name" value="Peptidase_C19R"/>
    <property type="match status" value="1"/>
</dbReference>
<gene>
    <name evidence="11" type="ORF">LSAA_9004</name>
</gene>
<evidence type="ECO:0000256" key="2">
    <source>
        <dbReference type="ARBA" id="ARBA00004141"/>
    </source>
</evidence>
<keyword evidence="12" id="KW-1185">Reference proteome</keyword>
<name>A0A7R8CZ41_LEPSM</name>
<keyword evidence="11" id="KW-0378">Hydrolase</keyword>
<feature type="transmembrane region" description="Helical" evidence="9">
    <location>
        <begin position="129"/>
        <end position="147"/>
    </location>
</feature>
<dbReference type="InterPro" id="IPR018200">
    <property type="entry name" value="USP_CS"/>
</dbReference>
<feature type="transmembrane region" description="Helical" evidence="9">
    <location>
        <begin position="198"/>
        <end position="220"/>
    </location>
</feature>
<evidence type="ECO:0000256" key="8">
    <source>
        <dbReference type="SAM" id="MobiDB-lite"/>
    </source>
</evidence>
<keyword evidence="6 9" id="KW-1133">Transmembrane helix</keyword>
<dbReference type="EC" id="3.4.19.12" evidence="3"/>
<dbReference type="GO" id="GO:0016020">
    <property type="term" value="C:membrane"/>
    <property type="evidence" value="ECO:0007669"/>
    <property type="project" value="UniProtKB-SubCell"/>
</dbReference>
<keyword evidence="7 9" id="KW-0472">Membrane</keyword>
<evidence type="ECO:0000313" key="12">
    <source>
        <dbReference type="Proteomes" id="UP000675881"/>
    </source>
</evidence>
<feature type="transmembrane region" description="Helical" evidence="9">
    <location>
        <begin position="45"/>
        <end position="63"/>
    </location>
</feature>
<evidence type="ECO:0000256" key="3">
    <source>
        <dbReference type="ARBA" id="ARBA00012759"/>
    </source>
</evidence>
<accession>A0A7R8CZ41</accession>
<evidence type="ECO:0000313" key="11">
    <source>
        <dbReference type="EMBL" id="CAF2929907.1"/>
    </source>
</evidence>
<evidence type="ECO:0000256" key="9">
    <source>
        <dbReference type="SAM" id="Phobius"/>
    </source>
</evidence>
<feature type="transmembrane region" description="Helical" evidence="9">
    <location>
        <begin position="313"/>
        <end position="334"/>
    </location>
</feature>
<dbReference type="Gene3D" id="3.90.70.10">
    <property type="entry name" value="Cysteine proteinases"/>
    <property type="match status" value="2"/>
</dbReference>
<dbReference type="GO" id="GO:0004843">
    <property type="term" value="F:cysteine-type deubiquitinase activity"/>
    <property type="evidence" value="ECO:0007669"/>
    <property type="project" value="UniProtKB-EC"/>
</dbReference>
<dbReference type="InterPro" id="IPR038765">
    <property type="entry name" value="Papain-like_cys_pep_sf"/>
</dbReference>
<sequence length="1222" mass="138564">MPYGACIFNKAGSLEERILLLEESECNKEGKKEDDSPWSWGNETFYGGLCLIGLYILIIGEFVHRSTASMLISTLLIGIMSHFNARPTFNHLMSWLDVETLVLLFSMMVIVSILSETNIFAYIGYKAPYILFIDNVTTILLLTPVIIQLSQVMETNTKSILIIVTIFFSNIGGTATIIGDPPNVIIGSDPSFMKTITFAKFMIHIGPISLFIGIGAFLLIRFVMVKDLQNDLDQTGSTMRRLKEEISIWQRIYNHLPTLTKQERKVKTLTRFKVADLNIEIMRLQSSHHSRETKSSLEYEIQQKDCQIQNPLLLLKTLTVLSAMILLFCLNNVLHIEISMSWISLSGAISLIILADVHRIESVFIESRMEYFDIFRMFIRYHGHIGVIGRFGGHGKYCHIYNKSRGSSRTHDLGIVPRACLEGNGTLVGASANLVAAWIAEQHGYKIYFWDFFKIGFPVSWGCLHWHDSGSDPRVPCSTFCPNWGRTELQDPRKNNDSSSFLIKEWKRRFESRVPGVMGIRNHGNTCFINAVLQCLSYTEALAEYLVLDNYKHDLKRKKKEEKARHSPQVALVLGVHARNICQIQGPSLKKYGGPQYKGNSQQDAQEFLLWLLDRVHEDLNCSSNKLKRKTPTFISEEEFLAHEALYNYARSNSSFVMDVFQAQFRSSLTCRTCDRVSNTFDPFLCVSLPIPPTKKYVPIYVYVLYLDQTPRHVKIGLIVEENETIGGLKKCLSKDTGIDEDTLFLIELKETAFSPYLKNDVFVRDLDSEADLYCVEIPRSPQLSEEDEGEFIVLSWINILKINDKVKKRFGTPYAIQVSRETLYCDLQKLLLKEMSPILHSNVLVGEQNIPIFKMKVLMDDNNEDESSSKSPSSSSSSYLNPEAELPMCTDIMERATKLGSVIKLVLEWDALAKSQIINDDSAPVEIHSTVAAAEEESYPKEASSVSLQECFSLYTSEEKLGQGDAWFCPECDRKREVVKKMGLWSVPDVLVIHLKRFRQCSLSTDKLLTLIDFPLDGFDMTPNVSRSSSTNSSTCSTILSSQVMVESSINKVIANAFNPWRHPKRYLARSTVLTQEDNYMYDLYAVCNHHGSDLQGGHYTATCRNPTDGIWYSFDDVRTKSLSKNEVVTKDAYILFYQRRTTSSVPPSSYNNNTTSSGGSEHWKKYATLPAKKISEVAAYSTKINNNSNNMDNETTPTLAIPEEDEDDDVSRPIDKNDVD</sequence>
<dbReference type="Pfam" id="PF03600">
    <property type="entry name" value="CitMHS"/>
    <property type="match status" value="1"/>
</dbReference>
<dbReference type="PROSITE" id="PS50235">
    <property type="entry name" value="USP_3"/>
    <property type="match status" value="1"/>
</dbReference>
<feature type="domain" description="USP" evidence="10">
    <location>
        <begin position="518"/>
        <end position="1142"/>
    </location>
</feature>
<feature type="compositionally biased region" description="Basic and acidic residues" evidence="8">
    <location>
        <begin position="1212"/>
        <end position="1222"/>
    </location>
</feature>
<dbReference type="EMBL" id="HG994583">
    <property type="protein sequence ID" value="CAF2929907.1"/>
    <property type="molecule type" value="Genomic_DNA"/>
</dbReference>
<proteinExistence type="predicted"/>
<evidence type="ECO:0000256" key="7">
    <source>
        <dbReference type="ARBA" id="ARBA00023136"/>
    </source>
</evidence>
<feature type="region of interest" description="Disordered" evidence="8">
    <location>
        <begin position="864"/>
        <end position="883"/>
    </location>
</feature>
<evidence type="ECO:0000259" key="10">
    <source>
        <dbReference type="PROSITE" id="PS50235"/>
    </source>
</evidence>
<dbReference type="InterPro" id="IPR050185">
    <property type="entry name" value="Ub_carboxyl-term_hydrolase"/>
</dbReference>
<dbReference type="PROSITE" id="PS00972">
    <property type="entry name" value="USP_1"/>
    <property type="match status" value="1"/>
</dbReference>
<dbReference type="SUPFAM" id="SSF54001">
    <property type="entry name" value="Cysteine proteinases"/>
    <property type="match status" value="1"/>
</dbReference>
<dbReference type="GO" id="GO:0055085">
    <property type="term" value="P:transmembrane transport"/>
    <property type="evidence" value="ECO:0007669"/>
    <property type="project" value="InterPro"/>
</dbReference>
<dbReference type="InterPro" id="IPR004680">
    <property type="entry name" value="Cit_transptr-like_dom"/>
</dbReference>
<feature type="transmembrane region" description="Helical" evidence="9">
    <location>
        <begin position="101"/>
        <end position="123"/>
    </location>
</feature>
<dbReference type="PROSITE" id="PS00973">
    <property type="entry name" value="USP_2"/>
    <property type="match status" value="1"/>
</dbReference>
<evidence type="ECO:0000256" key="5">
    <source>
        <dbReference type="ARBA" id="ARBA00022692"/>
    </source>
</evidence>
<feature type="region of interest" description="Disordered" evidence="8">
    <location>
        <begin position="1186"/>
        <end position="1222"/>
    </location>
</feature>
<reference evidence="11" key="1">
    <citation type="submission" date="2021-02" db="EMBL/GenBank/DDBJ databases">
        <authorList>
            <person name="Bekaert M."/>
        </authorList>
    </citation>
    <scope>NUCLEOTIDE SEQUENCE</scope>
    <source>
        <strain evidence="11">IoA-00</strain>
    </source>
</reference>
<comment type="subcellular location">
    <subcellularLocation>
        <location evidence="2">Membrane</location>
        <topology evidence="2">Multi-pass membrane protein</topology>
    </subcellularLocation>
</comment>
<feature type="transmembrane region" description="Helical" evidence="9">
    <location>
        <begin position="159"/>
        <end position="178"/>
    </location>
</feature>
<keyword evidence="4" id="KW-0813">Transport</keyword>
<dbReference type="PANTHER" id="PTHR21646:SF14">
    <property type="entry name" value="FI05488P"/>
    <property type="match status" value="1"/>
</dbReference>
<evidence type="ECO:0000256" key="6">
    <source>
        <dbReference type="ARBA" id="ARBA00022989"/>
    </source>
</evidence>
<feature type="compositionally biased region" description="Low complexity" evidence="8">
    <location>
        <begin position="870"/>
        <end position="879"/>
    </location>
</feature>
<keyword evidence="5 9" id="KW-0812">Transmembrane</keyword>
<organism evidence="11 12">
    <name type="scientific">Lepeophtheirus salmonis</name>
    <name type="common">Salmon louse</name>
    <name type="synonym">Caligus salmonis</name>
    <dbReference type="NCBI Taxonomy" id="72036"/>
    <lineage>
        <taxon>Eukaryota</taxon>
        <taxon>Metazoa</taxon>
        <taxon>Ecdysozoa</taxon>
        <taxon>Arthropoda</taxon>
        <taxon>Crustacea</taxon>
        <taxon>Multicrustacea</taxon>
        <taxon>Hexanauplia</taxon>
        <taxon>Copepoda</taxon>
        <taxon>Siphonostomatoida</taxon>
        <taxon>Caligidae</taxon>
        <taxon>Lepeophtheirus</taxon>
    </lineage>
</organism>
<dbReference type="OrthoDB" id="265776at2759"/>
<evidence type="ECO:0000256" key="1">
    <source>
        <dbReference type="ARBA" id="ARBA00000707"/>
    </source>
</evidence>
<dbReference type="InterPro" id="IPR001394">
    <property type="entry name" value="Peptidase_C19_UCH"/>
</dbReference>
<dbReference type="GO" id="GO:0016579">
    <property type="term" value="P:protein deubiquitination"/>
    <property type="evidence" value="ECO:0007669"/>
    <property type="project" value="InterPro"/>
</dbReference>
<comment type="catalytic activity">
    <reaction evidence="1">
        <text>Thiol-dependent hydrolysis of ester, thioester, amide, peptide and isopeptide bonds formed by the C-terminal Gly of ubiquitin (a 76-residue protein attached to proteins as an intracellular targeting signal).</text>
        <dbReference type="EC" id="3.4.19.12"/>
    </reaction>
</comment>
<dbReference type="Proteomes" id="UP000675881">
    <property type="component" value="Chromosome 4"/>
</dbReference>
<dbReference type="Pfam" id="PF00443">
    <property type="entry name" value="UCH"/>
    <property type="match status" value="1"/>
</dbReference>
<dbReference type="InterPro" id="IPR028889">
    <property type="entry name" value="USP"/>
</dbReference>